<evidence type="ECO:0000256" key="1">
    <source>
        <dbReference type="ARBA" id="ARBA00009991"/>
    </source>
</evidence>
<comment type="caution">
    <text evidence="8">The sequence shown here is derived from an EMBL/GenBank/DDBJ whole genome shotgun (WGS) entry which is preliminary data.</text>
</comment>
<evidence type="ECO:0000259" key="7">
    <source>
        <dbReference type="Pfam" id="PF04377"/>
    </source>
</evidence>
<dbReference type="InterPro" id="IPR007472">
    <property type="entry name" value="N-end_Aminoacyl_Trfase_C"/>
</dbReference>
<feature type="region of interest" description="Disordered" evidence="5">
    <location>
        <begin position="331"/>
        <end position="350"/>
    </location>
</feature>
<sequence length="436" mass="50435">MATNPLYELQPGKLSFFIPRGVAYYASSTSSRVEEYEELVNRGWRRSGTLYYKQNLKRSCCPHYTIRLDPTAFKPRRDQKKAINRWNNFILGPEYMRKAARLCPKTREQKKHRKQTFNLLAQVHEAEYSNVNRPIDPTTKRNIEPAHKFEVNIESDSFSLAKFNVFLKYQKAVHNEPADRWNQSSFKRFLCTGISQKAVRDSDGKNEQKLGSYHQCYRLDGQLVAVAVLDLLPHGVSSVYIFYDPDYEQWEFGKLSAMREIAMTLEGGYQHYYMGFYIHSCPKMRYKATFQPQYILDPETYTWDLLDDEVCKKLDKRRYVSLSHDRRAALEKGGSLEDSGPPPGTTEELSFPGEEEMSLFDIHMPGVMTIEEIQTQLDLDHWRLLVAGTLVEMMDLVAWEDSNIRDPQAIKGIMAELAAVLGPKVVENSAVLMFES</sequence>
<evidence type="ECO:0000256" key="5">
    <source>
        <dbReference type="SAM" id="MobiDB-lite"/>
    </source>
</evidence>
<name>A0A2B7YRB8_POLH7</name>
<accession>A0A2B7YRB8</accession>
<dbReference type="PANTHER" id="PTHR21367">
    <property type="entry name" value="ARGININE-TRNA-PROTEIN TRANSFERASE 1"/>
    <property type="match status" value="1"/>
</dbReference>
<dbReference type="InterPro" id="IPR016181">
    <property type="entry name" value="Acyl_CoA_acyltransferase"/>
</dbReference>
<evidence type="ECO:0000256" key="2">
    <source>
        <dbReference type="ARBA" id="ARBA00012025"/>
    </source>
</evidence>
<dbReference type="GO" id="GO:0005737">
    <property type="term" value="C:cytoplasm"/>
    <property type="evidence" value="ECO:0007669"/>
    <property type="project" value="TreeGrafter"/>
</dbReference>
<gene>
    <name evidence="8" type="ORF">AJ80_02487</name>
</gene>
<dbReference type="PANTHER" id="PTHR21367:SF1">
    <property type="entry name" value="ARGINYL-TRNA--PROTEIN TRANSFERASE 1"/>
    <property type="match status" value="1"/>
</dbReference>
<evidence type="ECO:0000256" key="3">
    <source>
        <dbReference type="ARBA" id="ARBA00022679"/>
    </source>
</evidence>
<dbReference type="InterPro" id="IPR007471">
    <property type="entry name" value="N-end_Aminoacyl_Trfase_N"/>
</dbReference>
<keyword evidence="9" id="KW-1185">Reference proteome</keyword>
<dbReference type="GO" id="GO:0004057">
    <property type="term" value="F:arginyl-tRNA--protein transferase activity"/>
    <property type="evidence" value="ECO:0007669"/>
    <property type="project" value="UniProtKB-EC"/>
</dbReference>
<reference evidence="8 9" key="1">
    <citation type="submission" date="2017-10" db="EMBL/GenBank/DDBJ databases">
        <title>Comparative genomics in systemic dimorphic fungi from Ajellomycetaceae.</title>
        <authorList>
            <person name="Munoz J.F."/>
            <person name="Mcewen J.G."/>
            <person name="Clay O.K."/>
            <person name="Cuomo C.A."/>
        </authorList>
    </citation>
    <scope>NUCLEOTIDE SEQUENCE [LARGE SCALE GENOMIC DNA]</scope>
    <source>
        <strain evidence="8 9">UAMH7299</strain>
    </source>
</reference>
<dbReference type="EMBL" id="PDNA01000023">
    <property type="protein sequence ID" value="PGH23533.1"/>
    <property type="molecule type" value="Genomic_DNA"/>
</dbReference>
<dbReference type="Pfam" id="PF04376">
    <property type="entry name" value="ATE_N"/>
    <property type="match status" value="1"/>
</dbReference>
<feature type="domain" description="N-end rule aminoacyl transferase C-terminal" evidence="7">
    <location>
        <begin position="162"/>
        <end position="297"/>
    </location>
</feature>
<evidence type="ECO:0000313" key="8">
    <source>
        <dbReference type="EMBL" id="PGH23533.1"/>
    </source>
</evidence>
<dbReference type="Proteomes" id="UP000224634">
    <property type="component" value="Unassembled WGS sequence"/>
</dbReference>
<evidence type="ECO:0000259" key="6">
    <source>
        <dbReference type="Pfam" id="PF04376"/>
    </source>
</evidence>
<comment type="similarity">
    <text evidence="1">Belongs to the R-transferase family.</text>
</comment>
<evidence type="ECO:0000313" key="9">
    <source>
        <dbReference type="Proteomes" id="UP000224634"/>
    </source>
</evidence>
<protein>
    <recommendedName>
        <fullName evidence="2">arginyltransferase</fullName>
        <ecNumber evidence="2">2.3.2.8</ecNumber>
    </recommendedName>
</protein>
<keyword evidence="3" id="KW-0808">Transferase</keyword>
<proteinExistence type="inferred from homology"/>
<dbReference type="STRING" id="1447883.A0A2B7YRB8"/>
<keyword evidence="4" id="KW-0012">Acyltransferase</keyword>
<dbReference type="SUPFAM" id="SSF55729">
    <property type="entry name" value="Acyl-CoA N-acyltransferases (Nat)"/>
    <property type="match status" value="1"/>
</dbReference>
<dbReference type="AlphaFoldDB" id="A0A2B7YRB8"/>
<evidence type="ECO:0000256" key="4">
    <source>
        <dbReference type="ARBA" id="ARBA00023315"/>
    </source>
</evidence>
<feature type="domain" description="N-end aminoacyl transferase N-terminal" evidence="6">
    <location>
        <begin position="26"/>
        <end position="81"/>
    </location>
</feature>
<dbReference type="EC" id="2.3.2.8" evidence="2"/>
<dbReference type="InterPro" id="IPR030700">
    <property type="entry name" value="N-end_Aminoacyl_Trfase"/>
</dbReference>
<dbReference type="Pfam" id="PF04377">
    <property type="entry name" value="ATE_C"/>
    <property type="match status" value="1"/>
</dbReference>
<organism evidence="8 9">
    <name type="scientific">Polytolypa hystricis (strain UAMH7299)</name>
    <dbReference type="NCBI Taxonomy" id="1447883"/>
    <lineage>
        <taxon>Eukaryota</taxon>
        <taxon>Fungi</taxon>
        <taxon>Dikarya</taxon>
        <taxon>Ascomycota</taxon>
        <taxon>Pezizomycotina</taxon>
        <taxon>Eurotiomycetes</taxon>
        <taxon>Eurotiomycetidae</taxon>
        <taxon>Onygenales</taxon>
        <taxon>Onygenales incertae sedis</taxon>
        <taxon>Polytolypa</taxon>
    </lineage>
</organism>
<dbReference type="OrthoDB" id="74183at2759"/>